<keyword evidence="1" id="KW-0812">Transmembrane</keyword>
<reference evidence="2 3" key="1">
    <citation type="submission" date="2018-10" db="EMBL/GenBank/DDBJ databases">
        <title>Rhodobacter sp . BO-81.</title>
        <authorList>
            <person name="Im W.T."/>
        </authorList>
    </citation>
    <scope>NUCLEOTIDE SEQUENCE [LARGE SCALE GENOMIC DNA]</scope>
    <source>
        <strain evidence="2 3">BO-81</strain>
    </source>
</reference>
<feature type="transmembrane region" description="Helical" evidence="1">
    <location>
        <begin position="334"/>
        <end position="358"/>
    </location>
</feature>
<feature type="transmembrane region" description="Helical" evidence="1">
    <location>
        <begin position="221"/>
        <end position="241"/>
    </location>
</feature>
<feature type="transmembrane region" description="Helical" evidence="1">
    <location>
        <begin position="73"/>
        <end position="92"/>
    </location>
</feature>
<organism evidence="2 3">
    <name type="scientific">Paenirhodobacter hankyongi</name>
    <dbReference type="NCBI Taxonomy" id="2294033"/>
    <lineage>
        <taxon>Bacteria</taxon>
        <taxon>Pseudomonadati</taxon>
        <taxon>Pseudomonadota</taxon>
        <taxon>Alphaproteobacteria</taxon>
        <taxon>Rhodobacterales</taxon>
        <taxon>Rhodobacter group</taxon>
        <taxon>Paenirhodobacter</taxon>
    </lineage>
</organism>
<comment type="caution">
    <text evidence="2">The sequence shown here is derived from an EMBL/GenBank/DDBJ whole genome shotgun (WGS) entry which is preliminary data.</text>
</comment>
<dbReference type="EMBL" id="RCHI01000013">
    <property type="protein sequence ID" value="RLL63946.1"/>
    <property type="molecule type" value="Genomic_DNA"/>
</dbReference>
<gene>
    <name evidence="2" type="ORF">DYS74_13440</name>
</gene>
<keyword evidence="1" id="KW-1133">Transmembrane helix</keyword>
<dbReference type="RefSeq" id="WP_121534203.1">
    <property type="nucleotide sequence ID" value="NZ_RCHI01000013.1"/>
</dbReference>
<sequence length="472" mass="47394">MMGVPRILPRTGVLPLNRIAGGLAVAMIAALVAGQVGGRFAPGLAALDWVAAAAAVTLAVIRLPQVQRIARRFAIGAMVAAALVAILAPEALPAMQRALFQGTAFSAFLTTLGLIRAPVRASKVIGAAAARLFAYPARLRALAMTFGAQFLSVLFNIGTIGMMSDIAADHAARAKAEGKPGIDPAPVTLAALRGTLMMTVWNPIGVGFAIVTSAIPGLDPVLFLALSFGAAMLVSAGGLLLDRGAGTPDPEREAVPGGGRALAAILAAVAGLIAVTLGLHRALDVSFLTAACLVLPLLAVLWPRLEPAARGAGAQRPLDALSEASATMANEATIFLAAAVIGAGVSVALNALGVGALIESGALPALAVILGCLVLIPLAGAAMIPHSIVMVLAAQLFGSGPVGAAHPLALALALCFAWALAISASPISAMSIITGRVLGLMPARVTFGVNRAFTLYGLGAAAALVCLTYFLE</sequence>
<keyword evidence="3" id="KW-1185">Reference proteome</keyword>
<feature type="transmembrane region" description="Helical" evidence="1">
    <location>
        <begin position="453"/>
        <end position="471"/>
    </location>
</feature>
<dbReference type="Proteomes" id="UP000279673">
    <property type="component" value="Unassembled WGS sequence"/>
</dbReference>
<feature type="transmembrane region" description="Helical" evidence="1">
    <location>
        <begin position="285"/>
        <end position="302"/>
    </location>
</feature>
<name>A0A421BLZ8_9RHOB</name>
<feature type="transmembrane region" description="Helical" evidence="1">
    <location>
        <begin position="40"/>
        <end position="61"/>
    </location>
</feature>
<accession>A0A421BLZ8</accession>
<keyword evidence="1" id="KW-0472">Membrane</keyword>
<evidence type="ECO:0000313" key="2">
    <source>
        <dbReference type="EMBL" id="RLL63946.1"/>
    </source>
</evidence>
<proteinExistence type="predicted"/>
<feature type="transmembrane region" description="Helical" evidence="1">
    <location>
        <begin position="196"/>
        <end position="215"/>
    </location>
</feature>
<feature type="transmembrane region" description="Helical" evidence="1">
    <location>
        <begin position="409"/>
        <end position="433"/>
    </location>
</feature>
<protein>
    <submittedName>
        <fullName evidence="2">Uncharacterized protein</fullName>
    </submittedName>
</protein>
<dbReference type="AlphaFoldDB" id="A0A421BLZ8"/>
<feature type="transmembrane region" description="Helical" evidence="1">
    <location>
        <begin position="12"/>
        <end position="34"/>
    </location>
</feature>
<feature type="transmembrane region" description="Helical" evidence="1">
    <location>
        <begin position="364"/>
        <end position="397"/>
    </location>
</feature>
<evidence type="ECO:0000256" key="1">
    <source>
        <dbReference type="SAM" id="Phobius"/>
    </source>
</evidence>
<feature type="transmembrane region" description="Helical" evidence="1">
    <location>
        <begin position="98"/>
        <end position="115"/>
    </location>
</feature>
<evidence type="ECO:0000313" key="3">
    <source>
        <dbReference type="Proteomes" id="UP000279673"/>
    </source>
</evidence>
<feature type="transmembrane region" description="Helical" evidence="1">
    <location>
        <begin position="261"/>
        <end position="279"/>
    </location>
</feature>